<reference evidence="2" key="1">
    <citation type="journal article" date="2012" name="MBio">
        <title>Comparative genome analysis of Trichophyton rubrum and related dermatophytes reveals candidate genes involved in infection.</title>
        <authorList>
            <person name="Martinez D.A."/>
            <person name="Oliver B.G."/>
            <person name="Graeser Y."/>
            <person name="Goldberg J.M."/>
            <person name="Li W."/>
            <person name="Martinez-Rossi N.M."/>
            <person name="Monod M."/>
            <person name="Shelest E."/>
            <person name="Barton R.C."/>
            <person name="Birch E."/>
            <person name="Brakhage A.A."/>
            <person name="Chen Z."/>
            <person name="Gurr S.J."/>
            <person name="Heiman D."/>
            <person name="Heitman J."/>
            <person name="Kosti I."/>
            <person name="Rossi A."/>
            <person name="Saif S."/>
            <person name="Samalova M."/>
            <person name="Saunders C.W."/>
            <person name="Shea T."/>
            <person name="Summerbell R.C."/>
            <person name="Xu J."/>
            <person name="Young S."/>
            <person name="Zeng Q."/>
            <person name="Birren B.W."/>
            <person name="Cuomo C.A."/>
            <person name="White T.C."/>
        </authorList>
    </citation>
    <scope>NUCLEOTIDE SEQUENCE [LARGE SCALE GENOMIC DNA]</scope>
    <source>
        <strain evidence="2">ATCC MYA-4604 / CBS 118893</strain>
    </source>
</reference>
<dbReference type="OrthoDB" id="4802432at2759"/>
<dbReference type="GeneID" id="10030068"/>
<gene>
    <name evidence="1" type="ORF">MGYG_02297</name>
</gene>
<dbReference type="Proteomes" id="UP000002669">
    <property type="component" value="Unassembled WGS sequence"/>
</dbReference>
<dbReference type="EMBL" id="DS989823">
    <property type="protein sequence ID" value="EFQ99284.1"/>
    <property type="molecule type" value="Genomic_DNA"/>
</dbReference>
<sequence length="443" mass="50247">METFKSIYLQEKEIDYFAELVGRVNPRLEVLQKVHCRVNANSKLRRDMGFDYYDTSGFVYCDSKDEEDAPYDSENEEGVPESAIFTRTIHGLFDVLGRGNENTRRPLSLTIEVAYPDDALEPPGYTERFLRFVRIDGHQKTLKSLMNVDSFTISNSYRAVHPAAASKILEALPRVRSVDIPLEERGPQSFMAAQFHLPHVHAISSLLEATTRFTTLEKLTLHNTLPYPLAGINPALHKLSQSAPLIALELFGGWFLSPALFWPSRTSRPAAEPFWPSLQYLHVSANLRFPDTDSVIGGCDFLRQDEVRNYEVYTPYGLIDPMAFSYLVLSISRATLQMPALRALVVGITPGTNNRLCQNDGDHAIWIECLGSGEKSVLMKYKRETMGDQMSDEAKSQVHRRWRVCLVREVCWSPSQEIRGLWQQFVGPEGITGVKYDPYLAVF</sequence>
<dbReference type="RefSeq" id="XP_003174767.1">
    <property type="nucleotide sequence ID" value="XM_003174719.1"/>
</dbReference>
<dbReference type="HOGENOM" id="CLU_029473_1_0_1"/>
<dbReference type="eggNOG" id="ENOG502T3HN">
    <property type="taxonomic scope" value="Eukaryota"/>
</dbReference>
<accession>E4UQV8</accession>
<protein>
    <submittedName>
        <fullName evidence="1">Uncharacterized protein</fullName>
    </submittedName>
</protein>
<dbReference type="AlphaFoldDB" id="E4UQV8"/>
<name>E4UQV8_ARTGP</name>
<proteinExistence type="predicted"/>
<organism evidence="2">
    <name type="scientific">Arthroderma gypseum (strain ATCC MYA-4604 / CBS 118893)</name>
    <name type="common">Microsporum gypseum</name>
    <dbReference type="NCBI Taxonomy" id="535722"/>
    <lineage>
        <taxon>Eukaryota</taxon>
        <taxon>Fungi</taxon>
        <taxon>Dikarya</taxon>
        <taxon>Ascomycota</taxon>
        <taxon>Pezizomycotina</taxon>
        <taxon>Eurotiomycetes</taxon>
        <taxon>Eurotiomycetidae</taxon>
        <taxon>Onygenales</taxon>
        <taxon>Arthrodermataceae</taxon>
        <taxon>Nannizzia</taxon>
    </lineage>
</organism>
<evidence type="ECO:0000313" key="1">
    <source>
        <dbReference type="EMBL" id="EFQ99284.1"/>
    </source>
</evidence>
<evidence type="ECO:0000313" key="2">
    <source>
        <dbReference type="Proteomes" id="UP000002669"/>
    </source>
</evidence>
<keyword evidence="2" id="KW-1185">Reference proteome</keyword>
<dbReference type="InParanoid" id="E4UQV8"/>
<dbReference type="OMA" id="DICVECL"/>
<dbReference type="VEuPathDB" id="FungiDB:MGYG_02297"/>